<gene>
    <name evidence="1" type="ORF">E1288_09395</name>
</gene>
<protein>
    <submittedName>
        <fullName evidence="1">Uncharacterized protein</fullName>
    </submittedName>
</protein>
<evidence type="ECO:0000313" key="2">
    <source>
        <dbReference type="Proteomes" id="UP000294947"/>
    </source>
</evidence>
<dbReference type="Proteomes" id="UP000294947">
    <property type="component" value="Unassembled WGS sequence"/>
</dbReference>
<proteinExistence type="predicted"/>
<accession>A0A4R4ZAP9</accession>
<dbReference type="EMBL" id="SMKW01000009">
    <property type="protein sequence ID" value="TDD53322.1"/>
    <property type="molecule type" value="Genomic_DNA"/>
</dbReference>
<dbReference type="OrthoDB" id="5185958at2"/>
<organism evidence="1 2">
    <name type="scientific">Saccharopolyspora elongata</name>
    <dbReference type="NCBI Taxonomy" id="2530387"/>
    <lineage>
        <taxon>Bacteria</taxon>
        <taxon>Bacillati</taxon>
        <taxon>Actinomycetota</taxon>
        <taxon>Actinomycetes</taxon>
        <taxon>Pseudonocardiales</taxon>
        <taxon>Pseudonocardiaceae</taxon>
        <taxon>Saccharopolyspora</taxon>
    </lineage>
</organism>
<dbReference type="AlphaFoldDB" id="A0A4R4ZAP9"/>
<comment type="caution">
    <text evidence="1">The sequence shown here is derived from an EMBL/GenBank/DDBJ whole genome shotgun (WGS) entry which is preliminary data.</text>
</comment>
<evidence type="ECO:0000313" key="1">
    <source>
        <dbReference type="EMBL" id="TDD53322.1"/>
    </source>
</evidence>
<keyword evidence="2" id="KW-1185">Reference proteome</keyword>
<dbReference type="RefSeq" id="WP_132483374.1">
    <property type="nucleotide sequence ID" value="NZ_SMKW01000009.1"/>
</dbReference>
<name>A0A4R4ZAP9_9PSEU</name>
<reference evidence="1 2" key="1">
    <citation type="submission" date="2019-03" db="EMBL/GenBank/DDBJ databases">
        <title>Draft genome sequences of novel Actinobacteria.</title>
        <authorList>
            <person name="Sahin N."/>
            <person name="Ay H."/>
            <person name="Saygin H."/>
        </authorList>
    </citation>
    <scope>NUCLEOTIDE SEQUENCE [LARGE SCALE GENOMIC DNA]</scope>
    <source>
        <strain evidence="1 2">7K502</strain>
    </source>
</reference>
<sequence length="105" mass="11348">MFICFRTDDSEAQGRDFETALEAELLVGFRADRGVCMWQTYGDDDAVTTGGTNDEAIIYGTHQIPFPPGSEIDATAVIDAAEEVRVDGGAANMRHLDQLPGVDPL</sequence>